<name>A0A6J5Z1R3_9ZZZZ</name>
<dbReference type="AlphaFoldDB" id="A0A6J5Z1R3"/>
<organism evidence="2">
    <name type="scientific">freshwater metagenome</name>
    <dbReference type="NCBI Taxonomy" id="449393"/>
    <lineage>
        <taxon>unclassified sequences</taxon>
        <taxon>metagenomes</taxon>
        <taxon>ecological metagenomes</taxon>
    </lineage>
</organism>
<keyword evidence="1" id="KW-0812">Transmembrane</keyword>
<evidence type="ECO:0000256" key="1">
    <source>
        <dbReference type="SAM" id="Phobius"/>
    </source>
</evidence>
<feature type="transmembrane region" description="Helical" evidence="1">
    <location>
        <begin position="76"/>
        <end position="97"/>
    </location>
</feature>
<reference evidence="2" key="1">
    <citation type="submission" date="2020-05" db="EMBL/GenBank/DDBJ databases">
        <authorList>
            <person name="Chiriac C."/>
            <person name="Salcher M."/>
            <person name="Ghai R."/>
            <person name="Kavagutti S V."/>
        </authorList>
    </citation>
    <scope>NUCLEOTIDE SEQUENCE</scope>
</reference>
<accession>A0A6J5Z1R3</accession>
<dbReference type="EMBL" id="CAESAK010000048">
    <property type="protein sequence ID" value="CAB4335092.1"/>
    <property type="molecule type" value="Genomic_DNA"/>
</dbReference>
<feature type="transmembrane region" description="Helical" evidence="1">
    <location>
        <begin position="51"/>
        <end position="70"/>
    </location>
</feature>
<sequence length="103" mass="11157">MKLLKAIAMGALAGVTAVLIYQTLPPIGILVALTSTYAAIWWVGRETDKRIYKAIAAIIWFVVIYRAGTFGTGDEILVLANNLGTSLFFLGTITALISTLRRI</sequence>
<protein>
    <submittedName>
        <fullName evidence="2">Unannotated protein</fullName>
    </submittedName>
</protein>
<keyword evidence="1" id="KW-0472">Membrane</keyword>
<gene>
    <name evidence="2" type="ORF">UFOPK3775_00486</name>
</gene>
<evidence type="ECO:0000313" key="2">
    <source>
        <dbReference type="EMBL" id="CAB4335092.1"/>
    </source>
</evidence>
<feature type="transmembrane region" description="Helical" evidence="1">
    <location>
        <begin position="27"/>
        <end position="44"/>
    </location>
</feature>
<proteinExistence type="predicted"/>
<keyword evidence="1" id="KW-1133">Transmembrane helix</keyword>